<sequence length="200" mass="23020">MILIIDDNETIRFTLKEICEFSEWTAVEATNGKQGVSLFEKLQPDLVLVDYHMPEWDGLKTVKEIRKRDKHTPIIILTVEERQEIANKFIEAGATDFALKPIKAPDLISRIRLNLKVAKLSNADKDAFVDKGINPDTMKKIRHYLFSQDNAVTINSIQSSLPIAYQTVHRYLHYMVEKGEVEVLCDYGSRGRPKNKYQLI</sequence>
<feature type="domain" description="Response regulatory" evidence="2">
    <location>
        <begin position="1"/>
        <end position="115"/>
    </location>
</feature>
<dbReference type="InterPro" id="IPR036390">
    <property type="entry name" value="WH_DNA-bd_sf"/>
</dbReference>
<dbReference type="PANTHER" id="PTHR45526:SF1">
    <property type="entry name" value="TRANSCRIPTIONAL REGULATORY PROTEIN DCUR-RELATED"/>
    <property type="match status" value="1"/>
</dbReference>
<proteinExistence type="predicted"/>
<dbReference type="Pfam" id="PF00072">
    <property type="entry name" value="Response_reg"/>
    <property type="match status" value="1"/>
</dbReference>
<dbReference type="SMART" id="SM00448">
    <property type="entry name" value="REC"/>
    <property type="match status" value="1"/>
</dbReference>
<dbReference type="PANTHER" id="PTHR45526">
    <property type="entry name" value="TRANSCRIPTIONAL REGULATORY PROTEIN DPIA"/>
    <property type="match status" value="1"/>
</dbReference>
<comment type="caution">
    <text evidence="3">The sequence shown here is derived from an EMBL/GenBank/DDBJ whole genome shotgun (WGS) entry which is preliminary data.</text>
</comment>
<evidence type="ECO:0000256" key="1">
    <source>
        <dbReference type="PROSITE-ProRule" id="PRU00169"/>
    </source>
</evidence>
<keyword evidence="1" id="KW-0597">Phosphoprotein</keyword>
<dbReference type="RefSeq" id="WP_386061924.1">
    <property type="nucleotide sequence ID" value="NZ_JBHTKL010000005.1"/>
</dbReference>
<dbReference type="EMBL" id="JBHTKL010000005">
    <property type="protein sequence ID" value="MFD1020392.1"/>
    <property type="molecule type" value="Genomic_DNA"/>
</dbReference>
<dbReference type="PROSITE" id="PS50110">
    <property type="entry name" value="RESPONSE_REGULATORY"/>
    <property type="match status" value="1"/>
</dbReference>
<dbReference type="Gene3D" id="3.40.50.2300">
    <property type="match status" value="1"/>
</dbReference>
<evidence type="ECO:0000259" key="2">
    <source>
        <dbReference type="PROSITE" id="PS50110"/>
    </source>
</evidence>
<keyword evidence="4" id="KW-1185">Reference proteome</keyword>
<dbReference type="CDD" id="cd17535">
    <property type="entry name" value="REC_NarL-like"/>
    <property type="match status" value="1"/>
</dbReference>
<dbReference type="InterPro" id="IPR011006">
    <property type="entry name" value="CheY-like_superfamily"/>
</dbReference>
<dbReference type="Proteomes" id="UP001596990">
    <property type="component" value="Unassembled WGS sequence"/>
</dbReference>
<dbReference type="SUPFAM" id="SSF46785">
    <property type="entry name" value="Winged helix' DNA-binding domain"/>
    <property type="match status" value="1"/>
</dbReference>
<reference evidence="4" key="1">
    <citation type="journal article" date="2019" name="Int. J. Syst. Evol. Microbiol.">
        <title>The Global Catalogue of Microorganisms (GCM) 10K type strain sequencing project: providing services to taxonomists for standard genome sequencing and annotation.</title>
        <authorList>
            <consortium name="The Broad Institute Genomics Platform"/>
            <consortium name="The Broad Institute Genome Sequencing Center for Infectious Disease"/>
            <person name="Wu L."/>
            <person name="Ma J."/>
        </authorList>
    </citation>
    <scope>NUCLEOTIDE SEQUENCE [LARGE SCALE GENOMIC DNA]</scope>
    <source>
        <strain evidence="4">CCUG 56607</strain>
    </source>
</reference>
<dbReference type="InterPro" id="IPR058245">
    <property type="entry name" value="NreC/VraR/RcsB-like_REC"/>
</dbReference>
<protein>
    <submittedName>
        <fullName evidence="3">Response regulator</fullName>
    </submittedName>
</protein>
<name>A0ABW3L3H2_9BACI</name>
<evidence type="ECO:0000313" key="4">
    <source>
        <dbReference type="Proteomes" id="UP001596990"/>
    </source>
</evidence>
<organism evidence="3 4">
    <name type="scientific">Thalassobacillus hwangdonensis</name>
    <dbReference type="NCBI Taxonomy" id="546108"/>
    <lineage>
        <taxon>Bacteria</taxon>
        <taxon>Bacillati</taxon>
        <taxon>Bacillota</taxon>
        <taxon>Bacilli</taxon>
        <taxon>Bacillales</taxon>
        <taxon>Bacillaceae</taxon>
        <taxon>Thalassobacillus</taxon>
    </lineage>
</organism>
<dbReference type="SUPFAM" id="SSF52172">
    <property type="entry name" value="CheY-like"/>
    <property type="match status" value="1"/>
</dbReference>
<dbReference type="InterPro" id="IPR001789">
    <property type="entry name" value="Sig_transdc_resp-reg_receiver"/>
</dbReference>
<gene>
    <name evidence="3" type="ORF">ACFQ2J_14480</name>
</gene>
<dbReference type="InterPro" id="IPR051271">
    <property type="entry name" value="2C-system_Tx_regulators"/>
</dbReference>
<evidence type="ECO:0000313" key="3">
    <source>
        <dbReference type="EMBL" id="MFD1020392.1"/>
    </source>
</evidence>
<accession>A0ABW3L3H2</accession>
<feature type="modified residue" description="4-aspartylphosphate" evidence="1">
    <location>
        <position position="50"/>
    </location>
</feature>